<name>A0A814A3U5_9BILA</name>
<dbReference type="PROSITE" id="PS50103">
    <property type="entry name" value="ZF_C3H1"/>
    <property type="match status" value="1"/>
</dbReference>
<dbReference type="InterPro" id="IPR019261">
    <property type="entry name" value="PARG_cat_microbial"/>
</dbReference>
<dbReference type="InterPro" id="IPR012664">
    <property type="entry name" value="CHP02452"/>
</dbReference>
<keyword evidence="1" id="KW-0863">Zinc-finger</keyword>
<feature type="domain" description="C3H1-type" evidence="3">
    <location>
        <begin position="904"/>
        <end position="928"/>
    </location>
</feature>
<dbReference type="Gene3D" id="3.40.220.10">
    <property type="entry name" value="Leucine Aminopeptidase, subunit E, domain 1"/>
    <property type="match status" value="1"/>
</dbReference>
<dbReference type="Proteomes" id="UP000663877">
    <property type="component" value="Unassembled WGS sequence"/>
</dbReference>
<dbReference type="GO" id="GO:0008270">
    <property type="term" value="F:zinc ion binding"/>
    <property type="evidence" value="ECO:0007669"/>
    <property type="project" value="UniProtKB-KW"/>
</dbReference>
<dbReference type="NCBIfam" id="TIGR02452">
    <property type="entry name" value="TIGR02452 family protein"/>
    <property type="match status" value="1"/>
</dbReference>
<keyword evidence="1" id="KW-0479">Metal-binding</keyword>
<protein>
    <recommendedName>
        <fullName evidence="3">C3H1-type domain-containing protein</fullName>
    </recommendedName>
</protein>
<evidence type="ECO:0000259" key="3">
    <source>
        <dbReference type="PROSITE" id="PS50103"/>
    </source>
</evidence>
<organism evidence="5 6">
    <name type="scientific">Adineta steineri</name>
    <dbReference type="NCBI Taxonomy" id="433720"/>
    <lineage>
        <taxon>Eukaryota</taxon>
        <taxon>Metazoa</taxon>
        <taxon>Spiralia</taxon>
        <taxon>Gnathifera</taxon>
        <taxon>Rotifera</taxon>
        <taxon>Eurotatoria</taxon>
        <taxon>Bdelloidea</taxon>
        <taxon>Adinetida</taxon>
        <taxon>Adinetidae</taxon>
        <taxon>Adineta</taxon>
    </lineage>
</organism>
<evidence type="ECO:0000256" key="2">
    <source>
        <dbReference type="SAM" id="MobiDB-lite"/>
    </source>
</evidence>
<accession>A0A814A3U5</accession>
<keyword evidence="1" id="KW-0862">Zinc</keyword>
<gene>
    <name evidence="4" type="ORF">BJG266_LOCUS3877</name>
    <name evidence="5" type="ORF">QVE165_LOCUS9822</name>
</gene>
<evidence type="ECO:0000313" key="5">
    <source>
        <dbReference type="EMBL" id="CAF0907567.1"/>
    </source>
</evidence>
<comment type="caution">
    <text evidence="5">The sequence shown here is derived from an EMBL/GenBank/DDBJ whole genome shotgun (WGS) entry which is preliminary data.</text>
</comment>
<dbReference type="InterPro" id="IPR043472">
    <property type="entry name" value="Macro_dom-like"/>
</dbReference>
<feature type="region of interest" description="Disordered" evidence="2">
    <location>
        <begin position="1"/>
        <end position="45"/>
    </location>
</feature>
<proteinExistence type="predicted"/>
<reference evidence="5" key="1">
    <citation type="submission" date="2021-02" db="EMBL/GenBank/DDBJ databases">
        <authorList>
            <person name="Nowell W R."/>
        </authorList>
    </citation>
    <scope>NUCLEOTIDE SEQUENCE</scope>
</reference>
<dbReference type="OrthoDB" id="9985428at2759"/>
<feature type="zinc finger region" description="C3H1-type" evidence="1">
    <location>
        <begin position="904"/>
        <end position="928"/>
    </location>
</feature>
<evidence type="ECO:0000313" key="4">
    <source>
        <dbReference type="EMBL" id="CAF0776579.1"/>
    </source>
</evidence>
<feature type="compositionally biased region" description="Polar residues" evidence="2">
    <location>
        <begin position="1"/>
        <end position="22"/>
    </location>
</feature>
<dbReference type="Proteomes" id="UP000663832">
    <property type="component" value="Unassembled WGS sequence"/>
</dbReference>
<feature type="region of interest" description="Disordered" evidence="2">
    <location>
        <begin position="1861"/>
        <end position="1880"/>
    </location>
</feature>
<dbReference type="PANTHER" id="PTHR35596:SF1">
    <property type="entry name" value="MICROBIAL-TYPE PARG CATALYTIC DOMAIN-CONTAINING PROTEIN"/>
    <property type="match status" value="1"/>
</dbReference>
<dbReference type="Pfam" id="PF10021">
    <property type="entry name" value="PARG_cat_microb"/>
    <property type="match status" value="1"/>
</dbReference>
<dbReference type="EMBL" id="CAJNOM010000045">
    <property type="protein sequence ID" value="CAF0907567.1"/>
    <property type="molecule type" value="Genomic_DNA"/>
</dbReference>
<dbReference type="SUPFAM" id="SSF52949">
    <property type="entry name" value="Macro domain-like"/>
    <property type="match status" value="1"/>
</dbReference>
<evidence type="ECO:0000256" key="1">
    <source>
        <dbReference type="PROSITE-ProRule" id="PRU00723"/>
    </source>
</evidence>
<dbReference type="InterPro" id="IPR000571">
    <property type="entry name" value="Znf_CCCH"/>
</dbReference>
<sequence length="1916" mass="220865">MQTSRKVNSNRTSDPKTASGLRSTDGRKEDTPTTKATSAAYVSDAKKKSSKEIVSGRLPQNNAIVYIPDLPPVNNDDNVKLEQQIRHRIEKVMKLKVGDIECYSKLGVGIVHVDTDEIRDRFIYEVKQIALDPGFGKAVISFVRELELISYVVIEVVKENKNIILPTTEEIRRRWMEIYKGERPSICEQLNVEFLNIYKIVVTSLDELLKAMKYRDFTIKDRLAQVYLCTHCSFLEDLPQSITEDQLRKAISIEIQEPNVSLTSIYIQLNKQTRNACILATNTAQIWSTKSYLQIDGKIFPKQNKLTCRLCIYSLPSSFDIQKIIKHEEFKGKVLDYKQHGNNLVLELSDETIFNEFLTRGVFRVNHNECFRTGAYTISIDPETNEIDGDTWYETEMPRYKPDIMQFISDPNHDIFRYKWNPQIWFKQFKNTISDNRNEKQMRDRRDTPSDITRHQLRVTVMLNTLGVVRNKNYMIHDQRFQLKIDKHMKTIIYDQRSTLEQAGKLPITKPPYSKTRVDVSNEDCLIVYERLVKSNYKPLLLNMANASNPGGGYRKGDGAQEENLFRRSDYFRSLDVGLDQWLPERSARYYCSSNCQLDPLSDHNSMYPMHEYGAIYTSGLTVFRQSEETGYAFMEEPLENVCSLAMAAYRDPKLDGNMLAQKYAMGTRKKIENIFAIAFHHKHDSLVLSALGCGAFKNPPSHVAELFQSVIEQYAGFFRLITFAILDDHNAGRHFNPEGNFRPFQTILDGMVATPLLPMNVAHTIFGPYRVLSDGLSVSDVRISDKPLCRFGATCTDIHSRKHIQEYSHPPRCPYVAVKGKCEFTNQFVHMSSFIHRNQCQYGGECRQINDNKHTQEYEHPSNCPKEGTCNDVSEEHLKEYRHLPLCPEGLRCVSFKMHTPDHCKNFRHCALNCPYGSSCAYVHDKEHQDKFEHPFPTPCPFTPFNCKLYIEFIKSTDPNTLHHDIQQHYLDYAHICPVGRNCRDKSKLHLEKSIHIARHICPDDIKCTKLTSEDHLNSFTHTKVSDIRELCQYADECFDRRKLEHVTEYRHAAKFEHSGILSYFNLNKDINFVQNQKDIIERIIAYVTSRKWNLLPSWTIPSEIISWIRTVQPVHRCNLVIFESILLHGHVMSRKYMLNLKNPTFVATSVLQHSRIRRIQELQEKVIAGRAKEYITTLVRYHFAKNGFSGAKATTDSAGSPILAPDTHATAAFYENEFKKQETYLSRVLKDKDLEAIRIKSHEIAEASINLHMNPAGIGFSKDKDLETDKTVFSILGPHLGHYYGDIFIVFKREILHHPDANFTVQAATSYMSGNAFQLRPWLGAAPDAHEERIKLFNCSKLNCSIPGYDYAAALELIAFTSEHFKLTTMNITLDKILERWLNVDSHLTIEGHLPQLIPLSYIDHIYIPQNLYDALSKTSQRTMNKTFKNSITRVPHDGIANQPQNPHGPIPPSKCREDYQNFVVEELRKRFIERVKNPSWTSAQGAAITIPSIDFTDTYILPLTISQAYEQYCYANKHPPSDKTYYVYWQVVGGDMMLTLSNEPIQPEGKQAKLQCLTCYIAGKGPSSDTSYHEHYSYVNDSAPFQHPILRETVKFAAKSNRFFNGCNTDDLMTFCLEIQLSTGTVIFSHAGPNSIYNHEKIFYTFDKNRLNLKKLNYIHISCGSRTVPVRNLIVCFDKSASLHPTFDKNFSKISSSEAVNFSAFHKKGDDHDISLPKAGKKHEKDSPGIIKRVGHFLFGDSTSNLIPCHDNVNCLLQHSLRHGSTHNANYSHPCRFSELCRTKEPHFTHESHRVSMCKYDKKCKKIVDPFHRAEYRHTELPDFLIPCRYQAKCHNDSDEHRIEYSHGEQVYKCRELAEKRRSSTPPPPTKHERHRDLQIPCKWGSKCWDIKDPQHGREYSHPKPPTHSDNDD</sequence>
<feature type="region of interest" description="Disordered" evidence="2">
    <location>
        <begin position="1438"/>
        <end position="1457"/>
    </location>
</feature>
<keyword evidence="6" id="KW-1185">Reference proteome</keyword>
<evidence type="ECO:0000313" key="6">
    <source>
        <dbReference type="Proteomes" id="UP000663832"/>
    </source>
</evidence>
<dbReference type="PANTHER" id="PTHR35596">
    <property type="entry name" value="DUF2263 DOMAIN-CONTAINING PROTEIN"/>
    <property type="match status" value="1"/>
</dbReference>
<dbReference type="EMBL" id="CAJNOI010000009">
    <property type="protein sequence ID" value="CAF0776579.1"/>
    <property type="molecule type" value="Genomic_DNA"/>
</dbReference>